<dbReference type="PANTHER" id="PTHR43537:SF44">
    <property type="entry name" value="GNTR FAMILY REGULATORY PROTEIN"/>
    <property type="match status" value="1"/>
</dbReference>
<evidence type="ECO:0000259" key="4">
    <source>
        <dbReference type="PROSITE" id="PS50949"/>
    </source>
</evidence>
<keyword evidence="6" id="KW-1185">Reference proteome</keyword>
<evidence type="ECO:0000256" key="1">
    <source>
        <dbReference type="ARBA" id="ARBA00023015"/>
    </source>
</evidence>
<dbReference type="Pfam" id="PF00392">
    <property type="entry name" value="GntR"/>
    <property type="match status" value="1"/>
</dbReference>
<dbReference type="PROSITE" id="PS50949">
    <property type="entry name" value="HTH_GNTR"/>
    <property type="match status" value="1"/>
</dbReference>
<dbReference type="AlphaFoldDB" id="A4FF07"/>
<dbReference type="InterPro" id="IPR000524">
    <property type="entry name" value="Tscrpt_reg_HTH_GntR"/>
</dbReference>
<evidence type="ECO:0000313" key="6">
    <source>
        <dbReference type="Proteomes" id="UP000006728"/>
    </source>
</evidence>
<dbReference type="SUPFAM" id="SSF48008">
    <property type="entry name" value="GntR ligand-binding domain-like"/>
    <property type="match status" value="1"/>
</dbReference>
<dbReference type="SMART" id="SM00895">
    <property type="entry name" value="FCD"/>
    <property type="match status" value="1"/>
</dbReference>
<dbReference type="EMBL" id="AM420293">
    <property type="protein sequence ID" value="CAM02632.1"/>
    <property type="molecule type" value="Genomic_DNA"/>
</dbReference>
<dbReference type="SUPFAM" id="SSF46785">
    <property type="entry name" value="Winged helix' DNA-binding domain"/>
    <property type="match status" value="1"/>
</dbReference>
<protein>
    <submittedName>
        <fullName evidence="5">GntR-family transcriptional regulator</fullName>
    </submittedName>
</protein>
<dbReference type="Pfam" id="PF07729">
    <property type="entry name" value="FCD"/>
    <property type="match status" value="1"/>
</dbReference>
<name>A4FF07_SACEN</name>
<feature type="domain" description="HTH gntR-type" evidence="4">
    <location>
        <begin position="30"/>
        <end position="97"/>
    </location>
</feature>
<keyword evidence="3" id="KW-0804">Transcription</keyword>
<reference evidence="5 6" key="1">
    <citation type="journal article" date="2007" name="Nat. Biotechnol.">
        <title>Complete genome sequence of the erythromycin-producing bacterium Saccharopolyspora erythraea NRRL23338.</title>
        <authorList>
            <person name="Oliynyk M."/>
            <person name="Samborskyy M."/>
            <person name="Lester J.B."/>
            <person name="Mironenko T."/>
            <person name="Scott N."/>
            <person name="Dickens S."/>
            <person name="Haydock S.F."/>
            <person name="Leadlay P.F."/>
        </authorList>
    </citation>
    <scope>NUCLEOTIDE SEQUENCE [LARGE SCALE GENOMIC DNA]</scope>
    <source>
        <strain evidence="6">ATCC 11635 / DSM 40517 / JCM 4748 / NBRC 13426 / NCIMB 8594 / NRRL 2338</strain>
    </source>
</reference>
<keyword evidence="1" id="KW-0805">Transcription regulation</keyword>
<keyword evidence="2" id="KW-0238">DNA-binding</keyword>
<dbReference type="KEGG" id="sen:SACE_3357"/>
<dbReference type="PANTHER" id="PTHR43537">
    <property type="entry name" value="TRANSCRIPTIONAL REGULATOR, GNTR FAMILY"/>
    <property type="match status" value="1"/>
</dbReference>
<dbReference type="InterPro" id="IPR008920">
    <property type="entry name" value="TF_FadR/GntR_C"/>
</dbReference>
<dbReference type="SMART" id="SM00345">
    <property type="entry name" value="HTH_GNTR"/>
    <property type="match status" value="1"/>
</dbReference>
<dbReference type="InterPro" id="IPR036388">
    <property type="entry name" value="WH-like_DNA-bd_sf"/>
</dbReference>
<gene>
    <name evidence="5" type="ordered locus">SACE_3357</name>
</gene>
<dbReference type="HOGENOM" id="CLU_017584_9_4_11"/>
<organism evidence="5 6">
    <name type="scientific">Saccharopolyspora erythraea (strain ATCC 11635 / DSM 40517 / JCM 4748 / NBRC 13426 / NCIMB 8594 / NRRL 2338)</name>
    <dbReference type="NCBI Taxonomy" id="405948"/>
    <lineage>
        <taxon>Bacteria</taxon>
        <taxon>Bacillati</taxon>
        <taxon>Actinomycetota</taxon>
        <taxon>Actinomycetes</taxon>
        <taxon>Pseudonocardiales</taxon>
        <taxon>Pseudonocardiaceae</taxon>
        <taxon>Saccharopolyspora</taxon>
    </lineage>
</organism>
<evidence type="ECO:0000313" key="5">
    <source>
        <dbReference type="EMBL" id="CAM02632.1"/>
    </source>
</evidence>
<dbReference type="Gene3D" id="1.10.10.10">
    <property type="entry name" value="Winged helix-like DNA-binding domain superfamily/Winged helix DNA-binding domain"/>
    <property type="match status" value="1"/>
</dbReference>
<evidence type="ECO:0000256" key="2">
    <source>
        <dbReference type="ARBA" id="ARBA00023125"/>
    </source>
</evidence>
<sequence>MGSGWPSSLRRGGLPARRWTSDMTVSARQQTLHDRVLGVLGPAIAGGEYAPGDVLTLERIEQQFGVSRTVAREAVRVLESIQLVVTRPRTGVTVTPTERWNVFDPQLIRWRLAGKGRDAQLRSLTALRAAVEPAAAALAATNATAEHRARLAELGPLMRTTGRAGDLDTFLDLDIEFHGLVLLASGNEMFAGLSDVVAEVLTGRTVHHLMPHRPEEKALRLHALVASSIVAGDADVAEVAMRGIVAEVVEAVTDPDPRH</sequence>
<proteinExistence type="predicted"/>
<dbReference type="Gene3D" id="1.20.120.530">
    <property type="entry name" value="GntR ligand-binding domain-like"/>
    <property type="match status" value="1"/>
</dbReference>
<evidence type="ECO:0000256" key="3">
    <source>
        <dbReference type="ARBA" id="ARBA00023163"/>
    </source>
</evidence>
<dbReference type="InterPro" id="IPR011711">
    <property type="entry name" value="GntR_C"/>
</dbReference>
<dbReference type="InterPro" id="IPR036390">
    <property type="entry name" value="WH_DNA-bd_sf"/>
</dbReference>
<dbReference type="Proteomes" id="UP000006728">
    <property type="component" value="Chromosome"/>
</dbReference>
<accession>A4FF07</accession>
<dbReference type="eggNOG" id="COG2186">
    <property type="taxonomic scope" value="Bacteria"/>
</dbReference>
<dbReference type="STRING" id="405948.SACE_3357"/>
<dbReference type="GO" id="GO:0003700">
    <property type="term" value="F:DNA-binding transcription factor activity"/>
    <property type="evidence" value="ECO:0007669"/>
    <property type="project" value="InterPro"/>
</dbReference>
<dbReference type="GO" id="GO:0003677">
    <property type="term" value="F:DNA binding"/>
    <property type="evidence" value="ECO:0007669"/>
    <property type="project" value="UniProtKB-KW"/>
</dbReference>